<organism evidence="6 7">
    <name type="scientific">Heyndrickxia vini</name>
    <dbReference type="NCBI Taxonomy" id="1476025"/>
    <lineage>
        <taxon>Bacteria</taxon>
        <taxon>Bacillati</taxon>
        <taxon>Bacillota</taxon>
        <taxon>Bacilli</taxon>
        <taxon>Bacillales</taxon>
        <taxon>Bacillaceae</taxon>
        <taxon>Heyndrickxia</taxon>
    </lineage>
</organism>
<accession>A0ABX7DY67</accession>
<evidence type="ECO:0000256" key="4">
    <source>
        <dbReference type="ARBA" id="ARBA00023136"/>
    </source>
</evidence>
<feature type="transmembrane region" description="Helical" evidence="5">
    <location>
        <begin position="38"/>
        <end position="58"/>
    </location>
</feature>
<protein>
    <recommendedName>
        <fullName evidence="5">UPF0344 protein I5776_14370</fullName>
    </recommendedName>
</protein>
<dbReference type="EMBL" id="CP065425">
    <property type="protein sequence ID" value="QQZ08252.1"/>
    <property type="molecule type" value="Genomic_DNA"/>
</dbReference>
<evidence type="ECO:0000256" key="3">
    <source>
        <dbReference type="ARBA" id="ARBA00022989"/>
    </source>
</evidence>
<evidence type="ECO:0000256" key="2">
    <source>
        <dbReference type="ARBA" id="ARBA00022692"/>
    </source>
</evidence>
<keyword evidence="2 5" id="KW-0812">Transmembrane</keyword>
<evidence type="ECO:0000313" key="7">
    <source>
        <dbReference type="Proteomes" id="UP000595691"/>
    </source>
</evidence>
<keyword evidence="3 5" id="KW-1133">Transmembrane helix</keyword>
<name>A0ABX7DY67_9BACI</name>
<sequence length="117" mass="13020">MYTTHAHITTWVVAVILFVIAIALIKSGNAKGSKIVHMILRLFYILIIVTGAFLFFKFQSANPALYGIKLLGGLLVIGMMEMILSRMKKGKGTGLFWILLIIFFVGVLYLGFVELPL</sequence>
<dbReference type="InterPro" id="IPR010899">
    <property type="entry name" value="UPF0344"/>
</dbReference>
<proteinExistence type="inferred from homology"/>
<dbReference type="HAMAP" id="MF_01536">
    <property type="entry name" value="UPF0344"/>
    <property type="match status" value="1"/>
</dbReference>
<evidence type="ECO:0000313" key="6">
    <source>
        <dbReference type="EMBL" id="QQZ08252.1"/>
    </source>
</evidence>
<gene>
    <name evidence="6" type="ORF">I5776_14370</name>
</gene>
<keyword evidence="1 5" id="KW-1003">Cell membrane</keyword>
<feature type="transmembrane region" description="Helical" evidence="5">
    <location>
        <begin position="95"/>
        <end position="112"/>
    </location>
</feature>
<comment type="subcellular location">
    <subcellularLocation>
        <location evidence="5">Cell membrane</location>
        <topology evidence="5">Multi-pass membrane protein</topology>
    </subcellularLocation>
</comment>
<evidence type="ECO:0000256" key="1">
    <source>
        <dbReference type="ARBA" id="ARBA00022475"/>
    </source>
</evidence>
<reference evidence="6 7" key="1">
    <citation type="submission" date="2020-11" db="EMBL/GenBank/DDBJ databases">
        <title>Taxonomic evaluation of the Bacillus sporothermodurans group of bacteria based on whole genome sequences.</title>
        <authorList>
            <person name="Fiedler G."/>
            <person name="Herbstmann A.-D."/>
            <person name="Doll E."/>
            <person name="Wenning M."/>
            <person name="Brinks E."/>
            <person name="Kabisch J."/>
            <person name="Breitenwieser F."/>
            <person name="Lappann M."/>
            <person name="Boehnlein C."/>
            <person name="Franz C."/>
        </authorList>
    </citation>
    <scope>NUCLEOTIDE SEQUENCE [LARGE SCALE GENOMIC DNA]</scope>
    <source>
        <strain evidence="6 7">JCM 19841</strain>
    </source>
</reference>
<dbReference type="RefSeq" id="WP_202777071.1">
    <property type="nucleotide sequence ID" value="NZ_CP065425.1"/>
</dbReference>
<comment type="similarity">
    <text evidence="5">Belongs to the UPF0344 family.</text>
</comment>
<feature type="transmembrane region" description="Helical" evidence="5">
    <location>
        <begin position="6"/>
        <end position="26"/>
    </location>
</feature>
<dbReference type="Proteomes" id="UP000595691">
    <property type="component" value="Chromosome"/>
</dbReference>
<dbReference type="Pfam" id="PF07457">
    <property type="entry name" value="DUF1516"/>
    <property type="match status" value="1"/>
</dbReference>
<evidence type="ECO:0000256" key="5">
    <source>
        <dbReference type="HAMAP-Rule" id="MF_01536"/>
    </source>
</evidence>
<keyword evidence="4 5" id="KW-0472">Membrane</keyword>
<keyword evidence="7" id="KW-1185">Reference proteome</keyword>
<feature type="transmembrane region" description="Helical" evidence="5">
    <location>
        <begin position="64"/>
        <end position="83"/>
    </location>
</feature>